<evidence type="ECO:0000313" key="3">
    <source>
        <dbReference type="EMBL" id="QPB07989.1"/>
    </source>
</evidence>
<dbReference type="KEGG" id="vg:77946685"/>
<feature type="compositionally biased region" description="Acidic residues" evidence="2">
    <location>
        <begin position="84"/>
        <end position="99"/>
    </location>
</feature>
<evidence type="ECO:0000313" key="4">
    <source>
        <dbReference type="Proteomes" id="UP000663144"/>
    </source>
</evidence>
<feature type="region of interest" description="Disordered" evidence="2">
    <location>
        <begin position="1"/>
        <end position="105"/>
    </location>
</feature>
<reference evidence="3" key="1">
    <citation type="submission" date="2020-10" db="EMBL/GenBank/DDBJ databases">
        <title>The Isolation and Genome Sequence of a Novel Cyanophage S-H38 from the Yellow Sea, China.</title>
        <authorList>
            <person name="Jiang T."/>
        </authorList>
    </citation>
    <scope>NUCLEOTIDE SEQUENCE</scope>
</reference>
<feature type="compositionally biased region" description="Basic and acidic residues" evidence="2">
    <location>
        <begin position="1"/>
        <end position="11"/>
    </location>
</feature>
<organism evidence="3 4">
    <name type="scientific">Synechococcus phage S-H38</name>
    <dbReference type="NCBI Taxonomy" id="2783673"/>
    <lineage>
        <taxon>Viruses</taxon>
        <taxon>Duplodnaviria</taxon>
        <taxon>Heunggongvirae</taxon>
        <taxon>Uroviricota</taxon>
        <taxon>Caudoviricetes</taxon>
        <taxon>Pantevenvirales</taxon>
        <taxon>Kyanoviridae</taxon>
        <taxon>Yellowseavirus</taxon>
        <taxon>Yellowseavirus thirtyeight</taxon>
    </lineage>
</organism>
<feature type="compositionally biased region" description="Basic and acidic residues" evidence="2">
    <location>
        <begin position="26"/>
        <end position="37"/>
    </location>
</feature>
<evidence type="ECO:0000256" key="1">
    <source>
        <dbReference type="SAM" id="Coils"/>
    </source>
</evidence>
<accession>A0A873WA74</accession>
<dbReference type="RefSeq" id="YP_010670480.1">
    <property type="nucleotide sequence ID" value="NC_070964.1"/>
</dbReference>
<proteinExistence type="predicted"/>
<dbReference type="EMBL" id="MW117965">
    <property type="protein sequence ID" value="QPB07989.1"/>
    <property type="molecule type" value="Genomic_DNA"/>
</dbReference>
<sequence>MSEHVENKELEVETSLEENVVTKGAKPAEKSDLKNEAEDIGGPDVKTAKPDDKESIGKKVAAKMKKAAAPSTKPSDASGKVAEETTEVEGETLAEEEETAVSQSSFDEDLDALVSGSELTEEFRDKAKLIFEAAVAEKVNAEVATISEAYEKAYEESVAELKTELSEQIDSYLTFVAQKWVEENALAIDNGIKAEIAENVMNGLKNLFTENNLDVPEEKFDLVDEMVEKLDEMENKLNEQIEVNVEMHKKLGGYIKNGIVSEVSVGLAETQKDKLQGLSEGVEFKTEEDFRNKIETLKESYFSKSAPQTITEDAPVEEPIKGDAMSAYAAAISRWSAKQS</sequence>
<feature type="coiled-coil region" evidence="1">
    <location>
        <begin position="223"/>
        <end position="250"/>
    </location>
</feature>
<protein>
    <submittedName>
        <fullName evidence="3">Prohead core scaffold protein</fullName>
    </submittedName>
</protein>
<dbReference type="InterPro" id="IPR057966">
    <property type="entry name" value="T4_SCAF"/>
</dbReference>
<dbReference type="Pfam" id="PF25623">
    <property type="entry name" value="T4_CASP"/>
    <property type="match status" value="1"/>
</dbReference>
<evidence type="ECO:0000256" key="2">
    <source>
        <dbReference type="SAM" id="MobiDB-lite"/>
    </source>
</evidence>
<dbReference type="GeneID" id="77946685"/>
<keyword evidence="4" id="KW-1185">Reference proteome</keyword>
<dbReference type="Proteomes" id="UP000663144">
    <property type="component" value="Segment"/>
</dbReference>
<keyword evidence="1" id="KW-0175">Coiled coil</keyword>
<name>A0A873WA74_9CAUD</name>
<feature type="compositionally biased region" description="Basic and acidic residues" evidence="2">
    <location>
        <begin position="46"/>
        <end position="57"/>
    </location>
</feature>